<keyword evidence="6 9" id="KW-1133">Transmembrane helix</keyword>
<feature type="compositionally biased region" description="Pro residues" evidence="8">
    <location>
        <begin position="1"/>
        <end position="10"/>
    </location>
</feature>
<comment type="similarity">
    <text evidence="2">Belongs to the glycosyltransferase 92 family.</text>
</comment>
<dbReference type="InterPro" id="IPR008166">
    <property type="entry name" value="Glyco_transf_92"/>
</dbReference>
<dbReference type="GO" id="GO:0005737">
    <property type="term" value="C:cytoplasm"/>
    <property type="evidence" value="ECO:0007669"/>
    <property type="project" value="TreeGrafter"/>
</dbReference>
<reference evidence="10" key="2">
    <citation type="submission" date="2021-04" db="EMBL/GenBank/DDBJ databases">
        <authorList>
            <person name="Podell S."/>
        </authorList>
    </citation>
    <scope>NUCLEOTIDE SEQUENCE</scope>
    <source>
        <strain evidence="10">Hildebrandi</strain>
    </source>
</reference>
<sequence length="860" mass="98631">MGLRTPPTPPTSTFLGATRKRSRSGSPSMIISNSLPNSRKISQSTLQKFFVGMMATAFSLYVAFTAYLIRHHHTNTDFGVGGKWGPNTEFNNDEILKAHIQRIRELQQLKNPQEKGSPQAGMNQLLPNTHNKIVPSKNGTNPVNENGGSYSKHVSLTLEEVDIHEMKHPRERQKDTSRTQIKGPLARKEEIVHAVEKAPTSSWTATNRVLRAYLEPVYLSDWDIKPLPVRNTTKEQLQVIEYPRVDSCQKLPELWPIDDYPDGDPFLPWIHDVFPTDNGKYIQFVAQNKRRCQTGTTPDQEELLEKMQPQIALFQHVPIQILRKENNQKRYKLVSHEDADPSGIETRFICQFSNGEETLSRFNFNYDYVARRKHSSHTFTKEGHKDNKSIHTSQLIFQCPVPESLVETVRQGTSVVEDQATLFVTLVPIRTPPRYGASDRFLPPKYQSLGFQNFSVQEEWGDSHILPLIEDSGRWENIPICLPTYKAFPEVTTAPPKNMVDRSPIEILQQSTTNTKKNRVVACTWASTSYATRGDRFAIDDGARRLDEWIRFHLLTGMDHIFVYDNSHGDFTLEPVTSQFPNQVTRIRWPATICNNNRTFHDSPGERSSQYAAESSCRLRFGPHTDWMASMDIDEYISPVGDYNSIQPFLDELDQNNTKIISFGSWRAWPRRDLIEPPVPIRNRTICDQPHPCFHLKIPTNRSILQTYNCDRQLVKKETMPAEKQIYRTDYVLQHFVHFSTVTLYTITTEDEITQAGMKWGKAAPDPLMRFANELTEVTMLHTKAMASQDTAGWEKRCKGEMKGSCRIGVSYPDLNTSSTVTKDENGWLYNCYVNPKIETHWVPLLHKELQSSSIIDFQT</sequence>
<evidence type="ECO:0000313" key="11">
    <source>
        <dbReference type="Proteomes" id="UP000693970"/>
    </source>
</evidence>
<protein>
    <submittedName>
        <fullName evidence="10">Glycosyltransferase family 92 protein</fullName>
    </submittedName>
</protein>
<feature type="region of interest" description="Disordered" evidence="8">
    <location>
        <begin position="112"/>
        <end position="147"/>
    </location>
</feature>
<dbReference type="PANTHER" id="PTHR21461">
    <property type="entry name" value="GLYCOSYLTRANSFERASE FAMILY 92 PROTEIN"/>
    <property type="match status" value="1"/>
</dbReference>
<comment type="caution">
    <text evidence="10">The sequence shown here is derived from an EMBL/GenBank/DDBJ whole genome shotgun (WGS) entry which is preliminary data.</text>
</comment>
<keyword evidence="7 9" id="KW-0472">Membrane</keyword>
<accession>A0A9K3PBQ1</accession>
<keyword evidence="3" id="KW-0328">Glycosyltransferase</keyword>
<evidence type="ECO:0000256" key="7">
    <source>
        <dbReference type="ARBA" id="ARBA00023136"/>
    </source>
</evidence>
<dbReference type="EMBL" id="JAGRRH010000026">
    <property type="protein sequence ID" value="KAG7341563.1"/>
    <property type="molecule type" value="Genomic_DNA"/>
</dbReference>
<evidence type="ECO:0000256" key="4">
    <source>
        <dbReference type="ARBA" id="ARBA00022679"/>
    </source>
</evidence>
<dbReference type="Proteomes" id="UP000693970">
    <property type="component" value="Unassembled WGS sequence"/>
</dbReference>
<name>A0A9K3PBQ1_9STRA</name>
<dbReference type="GO" id="GO:0016757">
    <property type="term" value="F:glycosyltransferase activity"/>
    <property type="evidence" value="ECO:0007669"/>
    <property type="project" value="UniProtKB-KW"/>
</dbReference>
<dbReference type="AlphaFoldDB" id="A0A9K3PBQ1"/>
<evidence type="ECO:0000256" key="6">
    <source>
        <dbReference type="ARBA" id="ARBA00022989"/>
    </source>
</evidence>
<gene>
    <name evidence="10" type="ORF">IV203_023516</name>
</gene>
<proteinExistence type="inferred from homology"/>
<dbReference type="Pfam" id="PF01697">
    <property type="entry name" value="Glyco_transf_92"/>
    <property type="match status" value="1"/>
</dbReference>
<reference evidence="10" key="1">
    <citation type="journal article" date="2021" name="Sci. Rep.">
        <title>Diploid genomic architecture of Nitzschia inconspicua, an elite biomass production diatom.</title>
        <authorList>
            <person name="Oliver A."/>
            <person name="Podell S."/>
            <person name="Pinowska A."/>
            <person name="Traller J.C."/>
            <person name="Smith S.R."/>
            <person name="McClure R."/>
            <person name="Beliaev A."/>
            <person name="Bohutskyi P."/>
            <person name="Hill E.A."/>
            <person name="Rabines A."/>
            <person name="Zheng H."/>
            <person name="Allen L.Z."/>
            <person name="Kuo A."/>
            <person name="Grigoriev I.V."/>
            <person name="Allen A.E."/>
            <person name="Hazlebeck D."/>
            <person name="Allen E.E."/>
        </authorList>
    </citation>
    <scope>NUCLEOTIDE SEQUENCE</scope>
    <source>
        <strain evidence="10">Hildebrandi</strain>
    </source>
</reference>
<evidence type="ECO:0000313" key="10">
    <source>
        <dbReference type="EMBL" id="KAG7341563.1"/>
    </source>
</evidence>
<keyword evidence="11" id="KW-1185">Reference proteome</keyword>
<keyword evidence="5 9" id="KW-0812">Transmembrane</keyword>
<keyword evidence="4" id="KW-0808">Transferase</keyword>
<evidence type="ECO:0000256" key="2">
    <source>
        <dbReference type="ARBA" id="ARBA00007647"/>
    </source>
</evidence>
<feature type="compositionally biased region" description="Polar residues" evidence="8">
    <location>
        <begin position="24"/>
        <end position="35"/>
    </location>
</feature>
<organism evidence="10 11">
    <name type="scientific">Nitzschia inconspicua</name>
    <dbReference type="NCBI Taxonomy" id="303405"/>
    <lineage>
        <taxon>Eukaryota</taxon>
        <taxon>Sar</taxon>
        <taxon>Stramenopiles</taxon>
        <taxon>Ochrophyta</taxon>
        <taxon>Bacillariophyta</taxon>
        <taxon>Bacillariophyceae</taxon>
        <taxon>Bacillariophycidae</taxon>
        <taxon>Bacillariales</taxon>
        <taxon>Bacillariaceae</taxon>
        <taxon>Nitzschia</taxon>
    </lineage>
</organism>
<evidence type="ECO:0000256" key="8">
    <source>
        <dbReference type="SAM" id="MobiDB-lite"/>
    </source>
</evidence>
<evidence type="ECO:0000256" key="3">
    <source>
        <dbReference type="ARBA" id="ARBA00022676"/>
    </source>
</evidence>
<evidence type="ECO:0000256" key="1">
    <source>
        <dbReference type="ARBA" id="ARBA00004167"/>
    </source>
</evidence>
<dbReference type="PANTHER" id="PTHR21461:SF69">
    <property type="entry name" value="GLYCOSYLTRANSFERASE FAMILY 92 PROTEIN"/>
    <property type="match status" value="1"/>
</dbReference>
<dbReference type="OrthoDB" id="2526284at2759"/>
<evidence type="ECO:0000256" key="9">
    <source>
        <dbReference type="SAM" id="Phobius"/>
    </source>
</evidence>
<dbReference type="GO" id="GO:0016020">
    <property type="term" value="C:membrane"/>
    <property type="evidence" value="ECO:0007669"/>
    <property type="project" value="UniProtKB-SubCell"/>
</dbReference>
<comment type="subcellular location">
    <subcellularLocation>
        <location evidence="1">Membrane</location>
        <topology evidence="1">Single-pass membrane protein</topology>
    </subcellularLocation>
</comment>
<feature type="region of interest" description="Disordered" evidence="8">
    <location>
        <begin position="1"/>
        <end position="35"/>
    </location>
</feature>
<feature type="transmembrane region" description="Helical" evidence="9">
    <location>
        <begin position="49"/>
        <end position="69"/>
    </location>
</feature>
<evidence type="ECO:0000256" key="5">
    <source>
        <dbReference type="ARBA" id="ARBA00022692"/>
    </source>
</evidence>